<feature type="domain" description="Fido" evidence="1">
    <location>
        <begin position="8"/>
        <end position="129"/>
    </location>
</feature>
<dbReference type="PIRSF" id="PIRSF018297">
    <property type="entry name" value="Doc"/>
    <property type="match status" value="1"/>
</dbReference>
<dbReference type="NCBIfam" id="TIGR01550">
    <property type="entry name" value="DOC_P1"/>
    <property type="match status" value="1"/>
</dbReference>
<dbReference type="Pfam" id="PF02661">
    <property type="entry name" value="Fic"/>
    <property type="match status" value="1"/>
</dbReference>
<accession>A0A402DC52</accession>
<dbReference type="PANTHER" id="PTHR39426:SF1">
    <property type="entry name" value="HOMOLOGY TO DEATH-ON-CURING PROTEIN OF PHAGE P1"/>
    <property type="match status" value="1"/>
</dbReference>
<dbReference type="GO" id="GO:0016301">
    <property type="term" value="F:kinase activity"/>
    <property type="evidence" value="ECO:0007669"/>
    <property type="project" value="InterPro"/>
</dbReference>
<dbReference type="InterPro" id="IPR053737">
    <property type="entry name" value="Type_II_TA_Toxin"/>
</dbReference>
<dbReference type="RefSeq" id="WP_130756996.1">
    <property type="nucleotide sequence ID" value="NZ_BIFY01000022.1"/>
</dbReference>
<dbReference type="AlphaFoldDB" id="A0A402DC52"/>
<dbReference type="PROSITE" id="PS51459">
    <property type="entry name" value="FIDO"/>
    <property type="match status" value="1"/>
</dbReference>
<evidence type="ECO:0000259" key="1">
    <source>
        <dbReference type="PROSITE" id="PS51459"/>
    </source>
</evidence>
<evidence type="ECO:0000313" key="3">
    <source>
        <dbReference type="Proteomes" id="UP000289660"/>
    </source>
</evidence>
<sequence length="136" mass="15275">MIEEPKWLSSDAVQVIQETLIARTGGTQGVLNLTLLESTVNKPKFFFQYEPESSIFKLAAAYGYGFVKNHCFCDGNKRIALATVSIFLRKNGYRLNASEAETVTFFLGLAGGLETYEEGFARLTDWIEQYAIKLED</sequence>
<reference evidence="3" key="1">
    <citation type="submission" date="2018-12" db="EMBL/GenBank/DDBJ databases">
        <title>Genome sequence of Microcystis aeruginosa NIES-4285.</title>
        <authorList>
            <person name="Tanabe Y."/>
        </authorList>
    </citation>
    <scope>NUCLEOTIDE SEQUENCE [LARGE SCALE GENOMIC DNA]</scope>
    <source>
        <strain evidence="3">NIES-4285</strain>
    </source>
</reference>
<dbReference type="SUPFAM" id="SSF140931">
    <property type="entry name" value="Fic-like"/>
    <property type="match status" value="1"/>
</dbReference>
<gene>
    <name evidence="2" type="ORF">MiAbB_01718</name>
</gene>
<dbReference type="EMBL" id="BIFY01000022">
    <property type="protein sequence ID" value="GCE59799.1"/>
    <property type="molecule type" value="Genomic_DNA"/>
</dbReference>
<proteinExistence type="predicted"/>
<dbReference type="InterPro" id="IPR003812">
    <property type="entry name" value="Fido"/>
</dbReference>
<dbReference type="InterPro" id="IPR036597">
    <property type="entry name" value="Fido-like_dom_sf"/>
</dbReference>
<dbReference type="PANTHER" id="PTHR39426">
    <property type="entry name" value="HOMOLOGY TO DEATH-ON-CURING PROTEIN OF PHAGE P1"/>
    <property type="match status" value="1"/>
</dbReference>
<organism evidence="2 3">
    <name type="scientific">Microcystis aeruginosa NIES-4285</name>
    <dbReference type="NCBI Taxonomy" id="2497681"/>
    <lineage>
        <taxon>Bacteria</taxon>
        <taxon>Bacillati</taxon>
        <taxon>Cyanobacteriota</taxon>
        <taxon>Cyanophyceae</taxon>
        <taxon>Oscillatoriophycideae</taxon>
        <taxon>Chroococcales</taxon>
        <taxon>Microcystaceae</taxon>
        <taxon>Microcystis</taxon>
    </lineage>
</organism>
<comment type="caution">
    <text evidence="2">The sequence shown here is derived from an EMBL/GenBank/DDBJ whole genome shotgun (WGS) entry which is preliminary data.</text>
</comment>
<dbReference type="InterPro" id="IPR006440">
    <property type="entry name" value="Doc"/>
</dbReference>
<evidence type="ECO:0000313" key="2">
    <source>
        <dbReference type="EMBL" id="GCE59799.1"/>
    </source>
</evidence>
<dbReference type="Gene3D" id="1.20.120.1870">
    <property type="entry name" value="Fic/DOC protein, Fido domain"/>
    <property type="match status" value="1"/>
</dbReference>
<name>A0A402DC52_MICAE</name>
<dbReference type="Proteomes" id="UP000289660">
    <property type="component" value="Unassembled WGS sequence"/>
</dbReference>
<protein>
    <recommendedName>
        <fullName evidence="1">Fido domain-containing protein</fullName>
    </recommendedName>
</protein>